<dbReference type="Proteomes" id="UP001237642">
    <property type="component" value="Unassembled WGS sequence"/>
</dbReference>
<name>A0AAD8I3T4_9APIA</name>
<dbReference type="AlphaFoldDB" id="A0AAD8I3T4"/>
<evidence type="ECO:0000313" key="2">
    <source>
        <dbReference type="Proteomes" id="UP001237642"/>
    </source>
</evidence>
<sequence>MKIDSITVSNFNLSNPMSAHWNINMTMHSTRSSFEFSDSAVSIFHKSKEEALWMTMLNGFDMRPENTTFHFALDFGGLVDVNDTTPSRTFLRTQELSLSNTNNLGAVEFNVQFKADHPRGRRVSQLKQNDHGSAYKVKMMEISCDVLLLFGSPDKTRASMLMTDNPACIVVHPSC</sequence>
<evidence type="ECO:0000313" key="1">
    <source>
        <dbReference type="EMBL" id="KAK1377050.1"/>
    </source>
</evidence>
<accession>A0AAD8I3T4</accession>
<dbReference type="EMBL" id="JAUIZM010000007">
    <property type="protein sequence ID" value="KAK1377050.1"/>
    <property type="molecule type" value="Genomic_DNA"/>
</dbReference>
<reference evidence="1" key="1">
    <citation type="submission" date="2023-02" db="EMBL/GenBank/DDBJ databases">
        <title>Genome of toxic invasive species Heracleum sosnowskyi carries increased number of genes despite the absence of recent whole-genome duplications.</title>
        <authorList>
            <person name="Schelkunov M."/>
            <person name="Shtratnikova V."/>
            <person name="Makarenko M."/>
            <person name="Klepikova A."/>
            <person name="Omelchenko D."/>
            <person name="Novikova G."/>
            <person name="Obukhova E."/>
            <person name="Bogdanov V."/>
            <person name="Penin A."/>
            <person name="Logacheva M."/>
        </authorList>
    </citation>
    <scope>NUCLEOTIDE SEQUENCE</scope>
    <source>
        <strain evidence="1">Hsosn_3</strain>
        <tissue evidence="1">Leaf</tissue>
    </source>
</reference>
<reference evidence="1" key="2">
    <citation type="submission" date="2023-05" db="EMBL/GenBank/DDBJ databases">
        <authorList>
            <person name="Schelkunov M.I."/>
        </authorList>
    </citation>
    <scope>NUCLEOTIDE SEQUENCE</scope>
    <source>
        <strain evidence="1">Hsosn_3</strain>
        <tissue evidence="1">Leaf</tissue>
    </source>
</reference>
<protein>
    <submittedName>
        <fullName evidence="1">Uncharacterized protein</fullName>
    </submittedName>
</protein>
<keyword evidence="2" id="KW-1185">Reference proteome</keyword>
<organism evidence="1 2">
    <name type="scientific">Heracleum sosnowskyi</name>
    <dbReference type="NCBI Taxonomy" id="360622"/>
    <lineage>
        <taxon>Eukaryota</taxon>
        <taxon>Viridiplantae</taxon>
        <taxon>Streptophyta</taxon>
        <taxon>Embryophyta</taxon>
        <taxon>Tracheophyta</taxon>
        <taxon>Spermatophyta</taxon>
        <taxon>Magnoliopsida</taxon>
        <taxon>eudicotyledons</taxon>
        <taxon>Gunneridae</taxon>
        <taxon>Pentapetalae</taxon>
        <taxon>asterids</taxon>
        <taxon>campanulids</taxon>
        <taxon>Apiales</taxon>
        <taxon>Apiaceae</taxon>
        <taxon>Apioideae</taxon>
        <taxon>apioid superclade</taxon>
        <taxon>Tordylieae</taxon>
        <taxon>Tordyliinae</taxon>
        <taxon>Heracleum</taxon>
    </lineage>
</organism>
<comment type="caution">
    <text evidence="1">The sequence shown here is derived from an EMBL/GenBank/DDBJ whole genome shotgun (WGS) entry which is preliminary data.</text>
</comment>
<gene>
    <name evidence="1" type="ORF">POM88_033243</name>
</gene>
<proteinExistence type="predicted"/>